<protein>
    <submittedName>
        <fullName evidence="2">Uncharacterized protein</fullName>
    </submittedName>
</protein>
<name>A0A8D8RDS6_9HEMI</name>
<accession>A0A8D8RDS6</accession>
<evidence type="ECO:0000256" key="1">
    <source>
        <dbReference type="SAM" id="MobiDB-lite"/>
    </source>
</evidence>
<evidence type="ECO:0000313" key="2">
    <source>
        <dbReference type="EMBL" id="CAG6649418.1"/>
    </source>
</evidence>
<proteinExistence type="predicted"/>
<feature type="region of interest" description="Disordered" evidence="1">
    <location>
        <begin position="51"/>
        <end position="75"/>
    </location>
</feature>
<dbReference type="EMBL" id="HBUF01157388">
    <property type="protein sequence ID" value="CAG6649418.1"/>
    <property type="molecule type" value="Transcribed_RNA"/>
</dbReference>
<dbReference type="AlphaFoldDB" id="A0A8D8RDS6"/>
<sequence>MQYIKHLQKQRRKLCNISNIHKNIEEFYAIYQTPTKTKKKTTYAIQPTKIYNPQTSNTHKNNEEDNAIISNTQKNHKRRLCKYIKHPQKQRRRQCNISNMHNTCRFQF</sequence>
<reference evidence="2" key="1">
    <citation type="submission" date="2021-05" db="EMBL/GenBank/DDBJ databases">
        <authorList>
            <person name="Alioto T."/>
            <person name="Alioto T."/>
            <person name="Gomez Garrido J."/>
        </authorList>
    </citation>
    <scope>NUCLEOTIDE SEQUENCE</scope>
</reference>
<organism evidence="2">
    <name type="scientific">Cacopsylla melanoneura</name>
    <dbReference type="NCBI Taxonomy" id="428564"/>
    <lineage>
        <taxon>Eukaryota</taxon>
        <taxon>Metazoa</taxon>
        <taxon>Ecdysozoa</taxon>
        <taxon>Arthropoda</taxon>
        <taxon>Hexapoda</taxon>
        <taxon>Insecta</taxon>
        <taxon>Pterygota</taxon>
        <taxon>Neoptera</taxon>
        <taxon>Paraneoptera</taxon>
        <taxon>Hemiptera</taxon>
        <taxon>Sternorrhyncha</taxon>
        <taxon>Psylloidea</taxon>
        <taxon>Psyllidae</taxon>
        <taxon>Psyllinae</taxon>
        <taxon>Cacopsylla</taxon>
    </lineage>
</organism>